<sequence length="1499" mass="170370">MPTFNSSGFKSSNPDEPLETSQNVRGVKLDQVYPPPESTAETDIDIIAIHGLDTKSPDTWTWKKDGISVNWLKDSNMLPEKVPMARIFTCDWPSDLFERRDFVQKTIEEFARLMLAGIKGRRSSMNQSQLQGSERPIIFVASCLGGVILMKMLVMATHEYDCVKKATRGFVFLATPFRGTSFEEVVFWAKPGLITRGLFRGKKPSNLMNYVMPARDLEILVGQFSTVCEDENLTNDLFTFYETGVTSLPRKAIPYIPKALAKLKPLVNSSSATLDFAKHPLPIEQPHVLVNKFQGPGDPGYCHVSDAVQGLVCKARSGRPIERAKAWIRDNRYSLRKLEIERLSGKKLPMDQCYINLAIVEQQRSISQSDKTKTAFEYSPFSLQTRLNLMAPGEETEANLPNIFEPREKRNGQRMTPNRILIRGRAGVGKTTLCKKIVYEFTYGKMWHSLFEHVLWVPLRKLKLKERKKIAGYNFGHMFCHEFFSQIPSTAEMEELSNALWRTLGDGDNTKTLFLLDGLDEVSQDVNGDMRDFLEELLNQPNVIVTSRPNAISTAFLRQPFDLELETIGFYPKQVTSYIETAFTEIETGQMDSQAVNNIESFLETRQLMQDLVRIPIQLDALCYTWHEFQRKTDAVPETMTGVYTAMELSLWKKDVVNLGRRTEVEIEFASDGTIRKLVKLEAEALQLVAFTGMYNDIIDFAPQHRDTIFEHVDSNCLDDQWLGRVSFLRTSDSSSDNRNRDYHFLHLTFQEYFAALHFVRKWKADEDLEFSNLATGEKIRISPAEFLGINKYSARYDIVWRFVAGLLDLNGGPKEPERFFRALDQKPLDLLGIAHQRIVMNCLSEIQSEFSLRSKIESHLSKWLAFQCKTILEQDQRLLKESIITLASEIEFPENALTGLLKENDEKVMTVALLSVKKRHQIQSQIMEIATSLLQRTKSSDVAISMFTFLRRQRENLSEESLDLMVLHLQNPDRGVRLSAADTIRGFALPDRTCRKVIETGVIQRRRDNRFEGFEGMALSDQSMSKETLTDLIASLESPDKNIRRVASDVLSHRSDFLPEEVTSIMAKIEHQDSDVRWCSFNALRGQSHSSGMFTGLLWPEVNGSSKKISNCALEVLYQLSNSSEDLLERIIVELLPHRSCWHILKSYCNRSRLSKKALNALETHLGSPDYGLRCAAINILAGQPDLSFSILNRIVEQLEDGTSKVRTAAVYAIRRQPRLPIETALEIARRFKNDKLPSKIVLQIFEHQSNSPKEVLVQIARCIEDQDVSIRSAAIRALSGQSNLSDLPEIHEKVIAYIEDSDAEVREAAIQAVSVGRPSMSDTTFDTIATRMDDTNEKVRLAVVQVLGQKETLCFDIVNTLADLMNDTDEKVRWATLKVLADQSTWPGAIRHKIASKVYCPLAFRGVSFDWMFNKLVKREEFHLNFLLGGLAKQILRLLLLRTSRMHLAWYIHNDMSYVERSDGSKAPLPCAGADIELGMMSAREEAGIPPVAVLYS</sequence>
<organism evidence="3">
    <name type="scientific">Penicillium chrysogenum</name>
    <name type="common">Penicillium notatum</name>
    <dbReference type="NCBI Taxonomy" id="5076"/>
    <lineage>
        <taxon>Eukaryota</taxon>
        <taxon>Fungi</taxon>
        <taxon>Dikarya</taxon>
        <taxon>Ascomycota</taxon>
        <taxon>Pezizomycotina</taxon>
        <taxon>Eurotiomycetes</taxon>
        <taxon>Eurotiomycetidae</taxon>
        <taxon>Eurotiales</taxon>
        <taxon>Aspergillaceae</taxon>
        <taxon>Penicillium</taxon>
        <taxon>Penicillium chrysogenum species complex</taxon>
    </lineage>
</organism>
<dbReference type="SUPFAM" id="SSF53474">
    <property type="entry name" value="alpha/beta-Hydrolases"/>
    <property type="match status" value="1"/>
</dbReference>
<dbReference type="PANTHER" id="PTHR46844">
    <property type="entry name" value="SLR5058 PROTEIN"/>
    <property type="match status" value="1"/>
</dbReference>
<evidence type="ECO:0000259" key="2">
    <source>
        <dbReference type="PROSITE" id="PS50837"/>
    </source>
</evidence>
<dbReference type="Proteomes" id="UP000076449">
    <property type="component" value="Chromosome II"/>
</dbReference>
<name>A0A167SH97_PENCH</name>
<dbReference type="SUPFAM" id="SSF48371">
    <property type="entry name" value="ARM repeat"/>
    <property type="match status" value="1"/>
</dbReference>
<dbReference type="InterPro" id="IPR011989">
    <property type="entry name" value="ARM-like"/>
</dbReference>
<dbReference type="Pfam" id="PF23238">
    <property type="entry name" value="DUF7068"/>
    <property type="match status" value="1"/>
</dbReference>
<dbReference type="InterPro" id="IPR027417">
    <property type="entry name" value="P-loop_NTPase"/>
</dbReference>
<dbReference type="InterPro" id="IPR029058">
    <property type="entry name" value="AB_hydrolase_fold"/>
</dbReference>
<dbReference type="PANTHER" id="PTHR46844:SF1">
    <property type="entry name" value="SLR5058 PROTEIN"/>
    <property type="match status" value="1"/>
</dbReference>
<feature type="region of interest" description="Disordered" evidence="1">
    <location>
        <begin position="1"/>
        <end position="40"/>
    </location>
</feature>
<gene>
    <name evidence="3" type="ORF">EN45_057260</name>
</gene>
<dbReference type="InterPro" id="IPR007111">
    <property type="entry name" value="NACHT_NTPase"/>
</dbReference>
<feature type="domain" description="NACHT" evidence="2">
    <location>
        <begin position="418"/>
        <end position="539"/>
    </location>
</feature>
<dbReference type="GO" id="GO:0072330">
    <property type="term" value="P:monocarboxylic acid biosynthetic process"/>
    <property type="evidence" value="ECO:0007669"/>
    <property type="project" value="UniProtKB-ARBA"/>
</dbReference>
<feature type="compositionally biased region" description="Polar residues" evidence="1">
    <location>
        <begin position="1"/>
        <end position="24"/>
    </location>
</feature>
<protein>
    <submittedName>
        <fullName evidence="3">NACHT, LRR and PYD domains-containing protein</fullName>
    </submittedName>
</protein>
<dbReference type="Pfam" id="PF05729">
    <property type="entry name" value="NACHT"/>
    <property type="match status" value="1"/>
</dbReference>
<proteinExistence type="predicted"/>
<dbReference type="Gene3D" id="1.25.10.10">
    <property type="entry name" value="Leucine-rich Repeat Variant"/>
    <property type="match status" value="2"/>
</dbReference>
<dbReference type="InterPro" id="IPR055496">
    <property type="entry name" value="DUF7068"/>
</dbReference>
<dbReference type="PROSITE" id="PS50837">
    <property type="entry name" value="NACHT"/>
    <property type="match status" value="1"/>
</dbReference>
<accession>A0A167SH97</accession>
<dbReference type="Pfam" id="PF20168">
    <property type="entry name" value="PDS5"/>
    <property type="match status" value="1"/>
</dbReference>
<evidence type="ECO:0000256" key="1">
    <source>
        <dbReference type="SAM" id="MobiDB-lite"/>
    </source>
</evidence>
<dbReference type="InterPro" id="IPR016024">
    <property type="entry name" value="ARM-type_fold"/>
</dbReference>
<dbReference type="Gene3D" id="3.40.50.300">
    <property type="entry name" value="P-loop containing nucleotide triphosphate hydrolases"/>
    <property type="match status" value="1"/>
</dbReference>
<evidence type="ECO:0000313" key="3">
    <source>
        <dbReference type="EMBL" id="KZN87168.1"/>
    </source>
</evidence>
<dbReference type="SUPFAM" id="SSF52540">
    <property type="entry name" value="P-loop containing nucleoside triphosphate hydrolases"/>
    <property type="match status" value="1"/>
</dbReference>
<dbReference type="GO" id="GO:0017000">
    <property type="term" value="P:antibiotic biosynthetic process"/>
    <property type="evidence" value="ECO:0007669"/>
    <property type="project" value="UniProtKB-ARBA"/>
</dbReference>
<reference evidence="3" key="1">
    <citation type="journal article" date="2014" name="Genome Announc.">
        <title>Complete sequencing and chromosome-scale genome assembly of the industrial progenitor strain P2niaD18 from the penicillin producer Penicillium chrysogenum.</title>
        <authorList>
            <person name="Specht T."/>
            <person name="Dahlmann T.A."/>
            <person name="Zadra I."/>
            <person name="Kurnsteiner H."/>
            <person name="Kuck U."/>
        </authorList>
    </citation>
    <scope>NUCLEOTIDE SEQUENCE [LARGE SCALE GENOMIC DNA]</scope>
    <source>
        <strain evidence="3">P2niaD18</strain>
    </source>
</reference>
<dbReference type="EMBL" id="CM002799">
    <property type="protein sequence ID" value="KZN87168.1"/>
    <property type="molecule type" value="Genomic_DNA"/>
</dbReference>